<comment type="caution">
    <text evidence="3">The sequence shown here is derived from an EMBL/GenBank/DDBJ whole genome shotgun (WGS) entry which is preliminary data.</text>
</comment>
<evidence type="ECO:0000313" key="3">
    <source>
        <dbReference type="EMBL" id="GAA2205437.1"/>
    </source>
</evidence>
<name>A0ABN3C7W8_9ACTN</name>
<feature type="domain" description="6-phosphogluconate dehydrogenase NADP-binding" evidence="1">
    <location>
        <begin position="53"/>
        <end position="142"/>
    </location>
</feature>
<dbReference type="SUPFAM" id="SSF51735">
    <property type="entry name" value="NAD(P)-binding Rossmann-fold domains"/>
    <property type="match status" value="1"/>
</dbReference>
<dbReference type="Gene3D" id="3.40.50.720">
    <property type="entry name" value="NAD(P)-binding Rossmann-like Domain"/>
    <property type="match status" value="1"/>
</dbReference>
<dbReference type="SUPFAM" id="SSF48179">
    <property type="entry name" value="6-phosphogluconate dehydrogenase C-terminal domain-like"/>
    <property type="match status" value="1"/>
</dbReference>
<accession>A0ABN3C7W8</accession>
<dbReference type="Pfam" id="PF03446">
    <property type="entry name" value="NAD_binding_2"/>
    <property type="match status" value="1"/>
</dbReference>
<dbReference type="Gene3D" id="1.10.1040.10">
    <property type="entry name" value="N-(1-d-carboxylethyl)-l-norvaline Dehydrogenase, domain 2"/>
    <property type="match status" value="1"/>
</dbReference>
<feature type="domain" description="Phosphogluconate dehydrogenase NAD-binding putative C-terminal" evidence="2">
    <location>
        <begin position="214"/>
        <end position="284"/>
    </location>
</feature>
<reference evidence="3 4" key="1">
    <citation type="journal article" date="2019" name="Int. J. Syst. Evol. Microbiol.">
        <title>The Global Catalogue of Microorganisms (GCM) 10K type strain sequencing project: providing services to taxonomists for standard genome sequencing and annotation.</title>
        <authorList>
            <consortium name="The Broad Institute Genomics Platform"/>
            <consortium name="The Broad Institute Genome Sequencing Center for Infectious Disease"/>
            <person name="Wu L."/>
            <person name="Ma J."/>
        </authorList>
    </citation>
    <scope>NUCLEOTIDE SEQUENCE [LARGE SCALE GENOMIC DNA]</scope>
    <source>
        <strain evidence="3 4">JCM 16114</strain>
    </source>
</reference>
<sequence>MDTPQVALLGYGEVGHILAAGLAGKVRLRVYDPAYPPGDTVAASNADAAASEADAVVVGSEADAVVVGPEADAVLVASNAEAVRGADVVIAVTTGADSLAACAESRPHLGSGVLYADLSTGAPGDKRRIAELLEPSGAAVVDGAIMAPIPLRGLATPILASGPSADRFAAFAGGLGMSVTPIGGSPGDAAARKLLRSVLVKGLSALAIESQRAAREAGLEGWFWEHLLETVTAADEEFVVRLIKGAGQHGVRRVHEMEAATRMLDELGVPSTMTRATTATLDEVTRTGIPPIPGT</sequence>
<protein>
    <submittedName>
        <fullName evidence="3">NAD(P)-dependent oxidoreductase</fullName>
    </submittedName>
</protein>
<dbReference type="RefSeq" id="WP_344470943.1">
    <property type="nucleotide sequence ID" value="NZ_BAAAQX010000002.1"/>
</dbReference>
<evidence type="ECO:0000259" key="1">
    <source>
        <dbReference type="Pfam" id="PF03446"/>
    </source>
</evidence>
<dbReference type="Proteomes" id="UP001499843">
    <property type="component" value="Unassembled WGS sequence"/>
</dbReference>
<gene>
    <name evidence="3" type="ORF">GCM10009850_008950</name>
</gene>
<dbReference type="InterPro" id="IPR013328">
    <property type="entry name" value="6PGD_dom2"/>
</dbReference>
<dbReference type="InterPro" id="IPR006115">
    <property type="entry name" value="6PGDH_NADP-bd"/>
</dbReference>
<dbReference type="Pfam" id="PF09130">
    <property type="entry name" value="DUF1932"/>
    <property type="match status" value="1"/>
</dbReference>
<dbReference type="EMBL" id="BAAAQX010000002">
    <property type="protein sequence ID" value="GAA2205437.1"/>
    <property type="molecule type" value="Genomic_DNA"/>
</dbReference>
<dbReference type="InterPro" id="IPR036291">
    <property type="entry name" value="NAD(P)-bd_dom_sf"/>
</dbReference>
<organism evidence="3 4">
    <name type="scientific">Nonomuraea monospora</name>
    <dbReference type="NCBI Taxonomy" id="568818"/>
    <lineage>
        <taxon>Bacteria</taxon>
        <taxon>Bacillati</taxon>
        <taxon>Actinomycetota</taxon>
        <taxon>Actinomycetes</taxon>
        <taxon>Streptosporangiales</taxon>
        <taxon>Streptosporangiaceae</taxon>
        <taxon>Nonomuraea</taxon>
    </lineage>
</organism>
<keyword evidence="4" id="KW-1185">Reference proteome</keyword>
<proteinExistence type="predicted"/>
<evidence type="ECO:0000313" key="4">
    <source>
        <dbReference type="Proteomes" id="UP001499843"/>
    </source>
</evidence>
<dbReference type="InterPro" id="IPR008927">
    <property type="entry name" value="6-PGluconate_DH-like_C_sf"/>
</dbReference>
<evidence type="ECO:0000259" key="2">
    <source>
        <dbReference type="Pfam" id="PF09130"/>
    </source>
</evidence>
<dbReference type="InterPro" id="IPR015814">
    <property type="entry name" value="Pgluconate_DH_NAD-bd_C"/>
</dbReference>